<evidence type="ECO:0000256" key="1">
    <source>
        <dbReference type="SAM" id="MobiDB-lite"/>
    </source>
</evidence>
<comment type="caution">
    <text evidence="2">The sequence shown here is derived from an EMBL/GenBank/DDBJ whole genome shotgun (WGS) entry which is preliminary data.</text>
</comment>
<keyword evidence="3" id="KW-1185">Reference proteome</keyword>
<evidence type="ECO:0000313" key="3">
    <source>
        <dbReference type="Proteomes" id="UP000233343"/>
    </source>
</evidence>
<accession>A0A2N0ZB76</accession>
<protein>
    <submittedName>
        <fullName evidence="2">Uncharacterized protein</fullName>
    </submittedName>
</protein>
<dbReference type="AlphaFoldDB" id="A0A2N0ZB76"/>
<dbReference type="Proteomes" id="UP000233343">
    <property type="component" value="Unassembled WGS sequence"/>
</dbReference>
<gene>
    <name evidence="2" type="ORF">CWS20_22400</name>
</gene>
<dbReference type="EMBL" id="PISD01000059">
    <property type="protein sequence ID" value="PKG26735.1"/>
    <property type="molecule type" value="Genomic_DNA"/>
</dbReference>
<organism evidence="2 3">
    <name type="scientific">Cytobacillus horneckiae</name>
    <dbReference type="NCBI Taxonomy" id="549687"/>
    <lineage>
        <taxon>Bacteria</taxon>
        <taxon>Bacillati</taxon>
        <taxon>Bacillota</taxon>
        <taxon>Bacilli</taxon>
        <taxon>Bacillales</taxon>
        <taxon>Bacillaceae</taxon>
        <taxon>Cytobacillus</taxon>
    </lineage>
</organism>
<sequence length="98" mass="11547">MNMKGTSYCEKDDKGKPIMKGETVQIPDENMKKYLEDVAELKSEVYVIEGGNSRELIRTMRTILLKFEDQEYQGKDNTTYDYLCEQFKVDENENEEDE</sequence>
<feature type="region of interest" description="Disordered" evidence="1">
    <location>
        <begin position="1"/>
        <end position="20"/>
    </location>
</feature>
<proteinExistence type="predicted"/>
<reference evidence="2 3" key="1">
    <citation type="journal article" date="2010" name="Int. J. Syst. Evol. Microbiol.">
        <title>Bacillus horneckiae sp. nov., isolated from a spacecraft-assembly clean room.</title>
        <authorList>
            <person name="Vaishampayan P."/>
            <person name="Probst A."/>
            <person name="Krishnamurthi S."/>
            <person name="Ghosh S."/>
            <person name="Osman S."/>
            <person name="McDowall A."/>
            <person name="Ruckmani A."/>
            <person name="Mayilraj S."/>
            <person name="Venkateswaran K."/>
        </authorList>
    </citation>
    <scope>NUCLEOTIDE SEQUENCE [LARGE SCALE GENOMIC DNA]</scope>
    <source>
        <strain evidence="3">1PO1SC</strain>
    </source>
</reference>
<name>A0A2N0ZB76_9BACI</name>
<evidence type="ECO:0000313" key="2">
    <source>
        <dbReference type="EMBL" id="PKG26735.1"/>
    </source>
</evidence>